<evidence type="ECO:0000256" key="10">
    <source>
        <dbReference type="SAM" id="Phobius"/>
    </source>
</evidence>
<dbReference type="FunFam" id="3.40.630.10:FF:000020">
    <property type="entry name" value="Carboxypeptidase D"/>
    <property type="match status" value="1"/>
</dbReference>
<gene>
    <name evidence="13" type="primary">Acey_s0051.g2075</name>
    <name evidence="13" type="ORF">Y032_0051g2075</name>
</gene>
<keyword evidence="14" id="KW-1185">Reference proteome</keyword>
<dbReference type="Gene3D" id="2.60.40.1120">
    <property type="entry name" value="Carboxypeptidase-like, regulatory domain"/>
    <property type="match status" value="1"/>
</dbReference>
<dbReference type="PROSITE" id="PS52035">
    <property type="entry name" value="PEPTIDASE_M14"/>
    <property type="match status" value="1"/>
</dbReference>
<dbReference type="PANTHER" id="PTHR11532">
    <property type="entry name" value="PROTEASE M14 CARBOXYPEPTIDASE"/>
    <property type="match status" value="1"/>
</dbReference>
<evidence type="ECO:0000256" key="11">
    <source>
        <dbReference type="SAM" id="SignalP"/>
    </source>
</evidence>
<dbReference type="STRING" id="53326.A0A016U8M6"/>
<organism evidence="13 14">
    <name type="scientific">Ancylostoma ceylanicum</name>
    <dbReference type="NCBI Taxonomy" id="53326"/>
    <lineage>
        <taxon>Eukaryota</taxon>
        <taxon>Metazoa</taxon>
        <taxon>Ecdysozoa</taxon>
        <taxon>Nematoda</taxon>
        <taxon>Chromadorea</taxon>
        <taxon>Rhabditida</taxon>
        <taxon>Rhabditina</taxon>
        <taxon>Rhabditomorpha</taxon>
        <taxon>Strongyloidea</taxon>
        <taxon>Ancylostomatidae</taxon>
        <taxon>Ancylostomatinae</taxon>
        <taxon>Ancylostoma</taxon>
    </lineage>
</organism>
<dbReference type="SMART" id="SM00631">
    <property type="entry name" value="Zn_pept"/>
    <property type="match status" value="1"/>
</dbReference>
<comment type="caution">
    <text evidence="13">The sequence shown here is derived from an EMBL/GenBank/DDBJ whole genome shotgun (WGS) entry which is preliminary data.</text>
</comment>
<dbReference type="MEROPS" id="M14.A29"/>
<evidence type="ECO:0000256" key="8">
    <source>
        <dbReference type="ARBA" id="ARBA00023180"/>
    </source>
</evidence>
<dbReference type="InterPro" id="IPR008969">
    <property type="entry name" value="CarboxyPept-like_regulatory"/>
</dbReference>
<keyword evidence="5" id="KW-0479">Metal-binding</keyword>
<feature type="active site" description="Proton donor/acceptor" evidence="9">
    <location>
        <position position="358"/>
    </location>
</feature>
<evidence type="ECO:0000256" key="6">
    <source>
        <dbReference type="ARBA" id="ARBA00022801"/>
    </source>
</evidence>
<dbReference type="GO" id="GO:0005615">
    <property type="term" value="C:extracellular space"/>
    <property type="evidence" value="ECO:0007669"/>
    <property type="project" value="TreeGrafter"/>
</dbReference>
<keyword evidence="8" id="KW-0325">Glycoprotein</keyword>
<proteinExistence type="inferred from homology"/>
<dbReference type="InterPro" id="IPR050753">
    <property type="entry name" value="Peptidase_M14_domain"/>
</dbReference>
<dbReference type="InterPro" id="IPR000834">
    <property type="entry name" value="Peptidase_M14"/>
</dbReference>
<dbReference type="AlphaFoldDB" id="A0A016U8M6"/>
<protein>
    <recommendedName>
        <fullName evidence="12">Peptidase M14 domain-containing protein</fullName>
    </recommendedName>
</protein>
<evidence type="ECO:0000256" key="2">
    <source>
        <dbReference type="ARBA" id="ARBA00005988"/>
    </source>
</evidence>
<dbReference type="Pfam" id="PF13620">
    <property type="entry name" value="CarboxypepD_reg"/>
    <property type="match status" value="1"/>
</dbReference>
<sequence>MPRMRAGLAGLALGRSATTLLLLLASCGLATSLINWDSDIVANEMETEYAEKDALTMHFGASKADLTIFPSYEEMKKKVGEFKDVDPSELVNHDYTSMTAWLKAAALNYPNITHLYSVGKSVLGRELWVLVISDNPAEHEILEPEVKYVGNMHGNEVVGREALLYLIEILCTNYGKNEYLTNLVNNQRIHIMPSMNPDGYEHGTPGDRVGGTGRANEHNVDLNRNFPAMYPAHREASGGGDPEPETAAVMKWMKEYPFVLSANFHGGSLVANYPFDDSVTGQDHIYTPTADDKLFVELAYRYARAHPRMYKTGRRCGLSADGDVFLNGITNGADWYHLAGGMQDWQYIHTNALEVTIEMGCFKFPTNDMIPKMWDEHKYALLSYLEMVDKGVRGLILDSNGKAVRNATVAVELGKVMRATDAGEYWRILPPGKHRLRVEAPGLESEIFDVTVGHDTVVHDFTLSACGTRDENEPIIMRGSGKNRIAVVGISASASAIIRKFSHQSCSGEFELDADIHLMMAPMLRTGEVIQRLQRFNPAIVLAISDGFVETITFSPTVNQPQRFNRTAMDESLQKAIGYGTYCEKPLRDARVALAMDDLRLHAAFELGIAMGCDNSTDIAKKAATIGTVVDMLKKMITLDSVHEYSVVPSANPADHFTPDQVIMVTGASIPYMEEKQCLTTVPTPSPLLKLYRMGSGEPPYTLVLAVEKRTETLVYEMMSRWCSSAEEEGVDKILRESTLIFMPEIPRTQLNCHDYSTIAPFQTLLNDVIHIVPQIDYIVMFGSGGMKVRYIKSKAGVAERLAKVYRAFHTQLSLDEENICAGGIQSERHVFGAFEWNLTTPWPVAPEALFVQTGCCYEERGSGHLYAENRRSIVAMMTERIKGVRLIGDDPAIELRTAGGGLHPIHMTSPTQGATFIGLPNGTHHLQVEKGGKLVAEFGVTITDSYPAVEKWVLLHRSFLRSNTVIVASVVFLLMLACVTHGMQFLFRWGVDELSQ</sequence>
<feature type="transmembrane region" description="Helical" evidence="10">
    <location>
        <begin position="966"/>
        <end position="988"/>
    </location>
</feature>
<accession>A0A016U8M6</accession>
<evidence type="ECO:0000256" key="9">
    <source>
        <dbReference type="PROSITE-ProRule" id="PRU01379"/>
    </source>
</evidence>
<dbReference type="PANTHER" id="PTHR11532:SF62">
    <property type="entry name" value="CARBOXYPEPTIDASE D"/>
    <property type="match status" value="1"/>
</dbReference>
<dbReference type="CDD" id="cd03858">
    <property type="entry name" value="M14_CP_N-E_like"/>
    <property type="match status" value="1"/>
</dbReference>
<evidence type="ECO:0000259" key="12">
    <source>
        <dbReference type="PROSITE" id="PS52035"/>
    </source>
</evidence>
<feature type="chain" id="PRO_5001488975" description="Peptidase M14 domain-containing protein" evidence="11">
    <location>
        <begin position="33"/>
        <end position="997"/>
    </location>
</feature>
<reference evidence="14" key="1">
    <citation type="journal article" date="2015" name="Nat. Genet.">
        <title>The genome and transcriptome of the zoonotic hookworm Ancylostoma ceylanicum identify infection-specific gene families.</title>
        <authorList>
            <person name="Schwarz E.M."/>
            <person name="Hu Y."/>
            <person name="Antoshechkin I."/>
            <person name="Miller M.M."/>
            <person name="Sternberg P.W."/>
            <person name="Aroian R.V."/>
        </authorList>
    </citation>
    <scope>NUCLEOTIDE SEQUENCE</scope>
    <source>
        <strain evidence="14">HY135</strain>
    </source>
</reference>
<feature type="domain" description="Peptidase M14" evidence="12">
    <location>
        <begin position="91"/>
        <end position="388"/>
    </location>
</feature>
<dbReference type="InterPro" id="IPR057247">
    <property type="entry name" value="CARBOXYPEPT_ZN_2"/>
</dbReference>
<keyword evidence="6" id="KW-0378">Hydrolase</keyword>
<dbReference type="GO" id="GO:0006518">
    <property type="term" value="P:peptide metabolic process"/>
    <property type="evidence" value="ECO:0007669"/>
    <property type="project" value="TreeGrafter"/>
</dbReference>
<dbReference type="GO" id="GO:0008270">
    <property type="term" value="F:zinc ion binding"/>
    <property type="evidence" value="ECO:0007669"/>
    <property type="project" value="InterPro"/>
</dbReference>
<name>A0A016U8M6_9BILA</name>
<keyword evidence="10" id="KW-1133">Transmembrane helix</keyword>
<keyword evidence="11" id="KW-0732">Signal</keyword>
<dbReference type="GO" id="GO:0004181">
    <property type="term" value="F:metallocarboxypeptidase activity"/>
    <property type="evidence" value="ECO:0007669"/>
    <property type="project" value="InterPro"/>
</dbReference>
<dbReference type="Gene3D" id="3.40.630.10">
    <property type="entry name" value="Zn peptidases"/>
    <property type="match status" value="1"/>
</dbReference>
<comment type="similarity">
    <text evidence="2 9">Belongs to the peptidase M14 family.</text>
</comment>
<dbReference type="CDD" id="cd11308">
    <property type="entry name" value="Peptidase_M14NE-CP-C_like"/>
    <property type="match status" value="1"/>
</dbReference>
<evidence type="ECO:0000256" key="7">
    <source>
        <dbReference type="ARBA" id="ARBA00022833"/>
    </source>
</evidence>
<keyword evidence="7" id="KW-0862">Zinc</keyword>
<dbReference type="PROSITE" id="PS00133">
    <property type="entry name" value="CARBOXYPEPT_ZN_2"/>
    <property type="match status" value="1"/>
</dbReference>
<evidence type="ECO:0000256" key="1">
    <source>
        <dbReference type="ARBA" id="ARBA00001947"/>
    </source>
</evidence>
<evidence type="ECO:0000256" key="3">
    <source>
        <dbReference type="ARBA" id="ARBA00022645"/>
    </source>
</evidence>
<keyword evidence="3" id="KW-0121">Carboxypeptidase</keyword>
<keyword evidence="10" id="KW-0812">Transmembrane</keyword>
<feature type="signal peptide" evidence="11">
    <location>
        <begin position="1"/>
        <end position="32"/>
    </location>
</feature>
<dbReference type="Proteomes" id="UP000024635">
    <property type="component" value="Unassembled WGS sequence"/>
</dbReference>
<dbReference type="OrthoDB" id="10249045at2759"/>
<dbReference type="PROSITE" id="PS51257">
    <property type="entry name" value="PROKAR_LIPOPROTEIN"/>
    <property type="match status" value="1"/>
</dbReference>
<dbReference type="SUPFAM" id="SSF53187">
    <property type="entry name" value="Zn-dependent exopeptidases"/>
    <property type="match status" value="1"/>
</dbReference>
<evidence type="ECO:0000256" key="4">
    <source>
        <dbReference type="ARBA" id="ARBA00022670"/>
    </source>
</evidence>
<keyword evidence="4" id="KW-0645">Protease</keyword>
<dbReference type="Pfam" id="PF00246">
    <property type="entry name" value="Peptidase_M14"/>
    <property type="match status" value="1"/>
</dbReference>
<dbReference type="PRINTS" id="PR00765">
    <property type="entry name" value="CRBOXYPTASEA"/>
</dbReference>
<dbReference type="SUPFAM" id="SSF49464">
    <property type="entry name" value="Carboxypeptidase regulatory domain-like"/>
    <property type="match status" value="1"/>
</dbReference>
<dbReference type="GO" id="GO:0016485">
    <property type="term" value="P:protein processing"/>
    <property type="evidence" value="ECO:0007669"/>
    <property type="project" value="TreeGrafter"/>
</dbReference>
<comment type="cofactor">
    <cofactor evidence="1">
        <name>Zn(2+)</name>
        <dbReference type="ChEBI" id="CHEBI:29105"/>
    </cofactor>
</comment>
<evidence type="ECO:0000313" key="13">
    <source>
        <dbReference type="EMBL" id="EYC11207.1"/>
    </source>
</evidence>
<dbReference type="PROSITE" id="PS00132">
    <property type="entry name" value="CARBOXYPEPT_ZN_1"/>
    <property type="match status" value="1"/>
</dbReference>
<evidence type="ECO:0000256" key="5">
    <source>
        <dbReference type="ARBA" id="ARBA00022723"/>
    </source>
</evidence>
<dbReference type="EMBL" id="JARK01001387">
    <property type="protein sequence ID" value="EYC11207.1"/>
    <property type="molecule type" value="Genomic_DNA"/>
</dbReference>
<keyword evidence="10" id="KW-0472">Membrane</keyword>
<evidence type="ECO:0000313" key="14">
    <source>
        <dbReference type="Proteomes" id="UP000024635"/>
    </source>
</evidence>
<dbReference type="InterPro" id="IPR057246">
    <property type="entry name" value="CARBOXYPEPT_ZN_1"/>
</dbReference>